<protein>
    <submittedName>
        <fullName evidence="2">Uncharacterized protein</fullName>
    </submittedName>
</protein>
<feature type="region of interest" description="Disordered" evidence="1">
    <location>
        <begin position="1"/>
        <end position="55"/>
    </location>
</feature>
<organism evidence="2 3">
    <name type="scientific">Chloebia gouldiae</name>
    <name type="common">Gouldian finch</name>
    <name type="synonym">Erythrura gouldiae</name>
    <dbReference type="NCBI Taxonomy" id="44316"/>
    <lineage>
        <taxon>Eukaryota</taxon>
        <taxon>Metazoa</taxon>
        <taxon>Chordata</taxon>
        <taxon>Craniata</taxon>
        <taxon>Vertebrata</taxon>
        <taxon>Euteleostomi</taxon>
        <taxon>Archelosauria</taxon>
        <taxon>Archosauria</taxon>
        <taxon>Dinosauria</taxon>
        <taxon>Saurischia</taxon>
        <taxon>Theropoda</taxon>
        <taxon>Coelurosauria</taxon>
        <taxon>Aves</taxon>
        <taxon>Neognathae</taxon>
        <taxon>Neoaves</taxon>
        <taxon>Telluraves</taxon>
        <taxon>Australaves</taxon>
        <taxon>Passeriformes</taxon>
        <taxon>Passeroidea</taxon>
        <taxon>Passeridae</taxon>
        <taxon>Chloebia</taxon>
    </lineage>
</organism>
<reference evidence="2 3" key="1">
    <citation type="journal article" date="2018" name="Proc. R. Soc. B">
        <title>A non-coding region near Follistatin controls head colour polymorphism in the Gouldian finch.</title>
        <authorList>
            <person name="Toomey M.B."/>
            <person name="Marques C.I."/>
            <person name="Andrade P."/>
            <person name="Araujo P.M."/>
            <person name="Sabatino S."/>
            <person name="Gazda M.A."/>
            <person name="Afonso S."/>
            <person name="Lopes R.J."/>
            <person name="Corbo J.C."/>
            <person name="Carneiro M."/>
        </authorList>
    </citation>
    <scope>NUCLEOTIDE SEQUENCE [LARGE SCALE GENOMIC DNA]</scope>
    <source>
        <strain evidence="2">Red01</strain>
        <tissue evidence="2">Muscle</tissue>
    </source>
</reference>
<comment type="caution">
    <text evidence="2">The sequence shown here is derived from an EMBL/GenBank/DDBJ whole genome shotgun (WGS) entry which is preliminary data.</text>
</comment>
<feature type="compositionally biased region" description="Low complexity" evidence="1">
    <location>
        <begin position="24"/>
        <end position="36"/>
    </location>
</feature>
<feature type="compositionally biased region" description="Low complexity" evidence="1">
    <location>
        <begin position="1"/>
        <end position="17"/>
    </location>
</feature>
<dbReference type="Proteomes" id="UP000276834">
    <property type="component" value="Unassembled WGS sequence"/>
</dbReference>
<gene>
    <name evidence="2" type="ORF">DV515_00011993</name>
</gene>
<keyword evidence="3" id="KW-1185">Reference proteome</keyword>
<sequence length="147" mass="15301">MSARSSSSSSSSSSFPSSFPPAPGLSGRSPGPGRKGWNSLPRDPRPQRRWIPSITAPAHGDAVSLLRASPASSLRSFPPSKMQFLPLLVPPKSPSGAAWAGGDSPCDSHTPGALCLESRFVERSVCRAAFPSPWKSPCSSSSGLCHS</sequence>
<dbReference type="AlphaFoldDB" id="A0A3L8S6F0"/>
<dbReference type="EMBL" id="QUSF01000061">
    <property type="protein sequence ID" value="RLV97317.1"/>
    <property type="molecule type" value="Genomic_DNA"/>
</dbReference>
<accession>A0A3L8S6F0</accession>
<name>A0A3L8S6F0_CHLGU</name>
<evidence type="ECO:0000256" key="1">
    <source>
        <dbReference type="SAM" id="MobiDB-lite"/>
    </source>
</evidence>
<proteinExistence type="predicted"/>
<evidence type="ECO:0000313" key="2">
    <source>
        <dbReference type="EMBL" id="RLV97317.1"/>
    </source>
</evidence>
<evidence type="ECO:0000313" key="3">
    <source>
        <dbReference type="Proteomes" id="UP000276834"/>
    </source>
</evidence>